<name>A0A3B1AUJ9_9ZZZZ</name>
<dbReference type="InterPro" id="IPR043128">
    <property type="entry name" value="Rev_trsase/Diguanyl_cyclase"/>
</dbReference>
<accession>A0A3B1AUJ9</accession>
<dbReference type="Gene3D" id="3.40.50.2300">
    <property type="match status" value="1"/>
</dbReference>
<organism evidence="4">
    <name type="scientific">hydrothermal vent metagenome</name>
    <dbReference type="NCBI Taxonomy" id="652676"/>
    <lineage>
        <taxon>unclassified sequences</taxon>
        <taxon>metagenomes</taxon>
        <taxon>ecological metagenomes</taxon>
    </lineage>
</organism>
<dbReference type="CDD" id="cd01949">
    <property type="entry name" value="GGDEF"/>
    <property type="match status" value="1"/>
</dbReference>
<protein>
    <submittedName>
        <fullName evidence="4">Uncharacterized protein</fullName>
    </submittedName>
</protein>
<dbReference type="SMART" id="SM00448">
    <property type="entry name" value="REC"/>
    <property type="match status" value="1"/>
</dbReference>
<dbReference type="PROSITE" id="PS50110">
    <property type="entry name" value="RESPONSE_REGULATORY"/>
    <property type="match status" value="1"/>
</dbReference>
<dbReference type="SUPFAM" id="SSF52172">
    <property type="entry name" value="CheY-like"/>
    <property type="match status" value="1"/>
</dbReference>
<evidence type="ECO:0000259" key="2">
    <source>
        <dbReference type="PROSITE" id="PS50110"/>
    </source>
</evidence>
<dbReference type="NCBIfam" id="TIGR00254">
    <property type="entry name" value="GGDEF"/>
    <property type="match status" value="1"/>
</dbReference>
<evidence type="ECO:0000256" key="1">
    <source>
        <dbReference type="ARBA" id="ARBA00022553"/>
    </source>
</evidence>
<dbReference type="PROSITE" id="PS50887">
    <property type="entry name" value="GGDEF"/>
    <property type="match status" value="1"/>
</dbReference>
<dbReference type="InterPro" id="IPR050595">
    <property type="entry name" value="Bact_response_regulator"/>
</dbReference>
<evidence type="ECO:0000259" key="3">
    <source>
        <dbReference type="PROSITE" id="PS50887"/>
    </source>
</evidence>
<dbReference type="AlphaFoldDB" id="A0A3B1AUJ9"/>
<feature type="domain" description="Response regulatory" evidence="2">
    <location>
        <begin position="9"/>
        <end position="128"/>
    </location>
</feature>
<dbReference type="EMBL" id="UOFX01000024">
    <property type="protein sequence ID" value="VAX07422.1"/>
    <property type="molecule type" value="Genomic_DNA"/>
</dbReference>
<dbReference type="InterPro" id="IPR011006">
    <property type="entry name" value="CheY-like_superfamily"/>
</dbReference>
<keyword evidence="1" id="KW-0597">Phosphoprotein</keyword>
<dbReference type="SUPFAM" id="SSF55073">
    <property type="entry name" value="Nucleotide cyclase"/>
    <property type="match status" value="1"/>
</dbReference>
<dbReference type="Pfam" id="PF00990">
    <property type="entry name" value="GGDEF"/>
    <property type="match status" value="1"/>
</dbReference>
<dbReference type="Gene3D" id="3.30.70.270">
    <property type="match status" value="1"/>
</dbReference>
<dbReference type="SMART" id="SM00267">
    <property type="entry name" value="GGDEF"/>
    <property type="match status" value="1"/>
</dbReference>
<dbReference type="GO" id="GO:0000160">
    <property type="term" value="P:phosphorelay signal transduction system"/>
    <property type="evidence" value="ECO:0007669"/>
    <property type="project" value="InterPro"/>
</dbReference>
<dbReference type="PANTHER" id="PTHR44591:SF3">
    <property type="entry name" value="RESPONSE REGULATORY DOMAIN-CONTAINING PROTEIN"/>
    <property type="match status" value="1"/>
</dbReference>
<reference evidence="4" key="1">
    <citation type="submission" date="2018-06" db="EMBL/GenBank/DDBJ databases">
        <authorList>
            <person name="Zhirakovskaya E."/>
        </authorList>
    </citation>
    <scope>NUCLEOTIDE SEQUENCE</scope>
</reference>
<dbReference type="InterPro" id="IPR029787">
    <property type="entry name" value="Nucleotide_cyclase"/>
</dbReference>
<dbReference type="CDD" id="cd00156">
    <property type="entry name" value="REC"/>
    <property type="match status" value="1"/>
</dbReference>
<dbReference type="Pfam" id="PF00072">
    <property type="entry name" value="Response_reg"/>
    <property type="match status" value="1"/>
</dbReference>
<dbReference type="InterPro" id="IPR000160">
    <property type="entry name" value="GGDEF_dom"/>
</dbReference>
<dbReference type="InterPro" id="IPR001789">
    <property type="entry name" value="Sig_transdc_resp-reg_receiver"/>
</dbReference>
<proteinExistence type="predicted"/>
<feature type="domain" description="GGDEF" evidence="3">
    <location>
        <begin position="171"/>
        <end position="306"/>
    </location>
</feature>
<dbReference type="PANTHER" id="PTHR44591">
    <property type="entry name" value="STRESS RESPONSE REGULATOR PROTEIN 1"/>
    <property type="match status" value="1"/>
</dbReference>
<sequence length="398" mass="43351">MNSETAKVEILVVDDSKVIRWAATKILNQDYTVHEACDGNEAWAILQENKNIAAVFSDLQMKGADGYELLNFIRSSDDLRLINLPVIIITGKDDDDDTKSEVLNLGATDFISKPFDSVTLKSRAAAYIGYTKKLASVDAKLEQDALTGLANKHFFFAHGEKDHALAARHGTELTVAFVVVDQFSDIISKFGKQIAARALLKISQSITNCLRIEDLAARVDTATFALILPLTNRIGGQRSIYRICEKLNTLNLKTKEGVIHVKISAGLISLDGEEEYENFMQFAERAKIALNSAVSSGGQCLVSANDNKSYPLDTTAAERSSWLAAEQVEADKIANAVNGLGPEISQAINKLNAGKEAELEQEQLARLMQAILPLMKHGSEQLDLGLEAALEAATEKLG</sequence>
<evidence type="ECO:0000313" key="4">
    <source>
        <dbReference type="EMBL" id="VAX07422.1"/>
    </source>
</evidence>
<gene>
    <name evidence="4" type="ORF">MNBD_GAMMA26-718</name>
</gene>